<feature type="non-terminal residue" evidence="2">
    <location>
        <position position="1"/>
    </location>
</feature>
<comment type="caution">
    <text evidence="2">The sequence shown here is derived from an EMBL/GenBank/DDBJ whole genome shotgun (WGS) entry which is preliminary data.</text>
</comment>
<gene>
    <name evidence="2" type="ORF">ISN45_At04g006410</name>
</gene>
<proteinExistence type="predicted"/>
<dbReference type="AlphaFoldDB" id="A0A8T2DVD5"/>
<feature type="region of interest" description="Disordered" evidence="1">
    <location>
        <begin position="31"/>
        <end position="56"/>
    </location>
</feature>
<dbReference type="Proteomes" id="UP000694240">
    <property type="component" value="Chromosome 4"/>
</dbReference>
<accession>A0A8T2DVD5</accession>
<protein>
    <submittedName>
        <fullName evidence="2">Uncharacterized protein</fullName>
    </submittedName>
</protein>
<reference evidence="2 3" key="1">
    <citation type="submission" date="2020-12" db="EMBL/GenBank/DDBJ databases">
        <title>Concerted genomic and epigenomic changes stabilize Arabidopsis allopolyploids.</title>
        <authorList>
            <person name="Chen Z."/>
        </authorList>
    </citation>
    <scope>NUCLEOTIDE SEQUENCE [LARGE SCALE GENOMIC DNA]</scope>
    <source>
        <strain evidence="2">Allo738</strain>
        <tissue evidence="2">Leaf</tissue>
    </source>
</reference>
<name>A0A8T2DVD5_9BRAS</name>
<feature type="non-terminal residue" evidence="2">
    <location>
        <position position="56"/>
    </location>
</feature>
<evidence type="ECO:0000313" key="2">
    <source>
        <dbReference type="EMBL" id="KAG7615199.1"/>
    </source>
</evidence>
<organism evidence="2 3">
    <name type="scientific">Arabidopsis thaliana x Arabidopsis arenosa</name>
    <dbReference type="NCBI Taxonomy" id="1240361"/>
    <lineage>
        <taxon>Eukaryota</taxon>
        <taxon>Viridiplantae</taxon>
        <taxon>Streptophyta</taxon>
        <taxon>Embryophyta</taxon>
        <taxon>Tracheophyta</taxon>
        <taxon>Spermatophyta</taxon>
        <taxon>Magnoliopsida</taxon>
        <taxon>eudicotyledons</taxon>
        <taxon>Gunneridae</taxon>
        <taxon>Pentapetalae</taxon>
        <taxon>rosids</taxon>
        <taxon>malvids</taxon>
        <taxon>Brassicales</taxon>
        <taxon>Brassicaceae</taxon>
        <taxon>Camelineae</taxon>
        <taxon>Arabidopsis</taxon>
    </lineage>
</organism>
<evidence type="ECO:0000313" key="3">
    <source>
        <dbReference type="Proteomes" id="UP000694240"/>
    </source>
</evidence>
<sequence>HVLKCWHCTKRRVRYLSAAACIVLNTVDSVQPSPISPETVDSLLPSGDLESRLKKS</sequence>
<evidence type="ECO:0000256" key="1">
    <source>
        <dbReference type="SAM" id="MobiDB-lite"/>
    </source>
</evidence>
<keyword evidence="3" id="KW-1185">Reference proteome</keyword>
<dbReference type="EMBL" id="JAEFBK010000004">
    <property type="protein sequence ID" value="KAG7615199.1"/>
    <property type="molecule type" value="Genomic_DNA"/>
</dbReference>